<dbReference type="PANTHER" id="PTHR23117:SF8">
    <property type="entry name" value="RIBOSE 1,5-BISPHOSPHATE PHOSPHOKINASE PHNN"/>
    <property type="match status" value="1"/>
</dbReference>
<dbReference type="Pfam" id="PF00625">
    <property type="entry name" value="Guanylate_kin"/>
    <property type="match status" value="1"/>
</dbReference>
<dbReference type="SUPFAM" id="SSF52540">
    <property type="entry name" value="P-loop containing nucleoside triphosphate hydrolases"/>
    <property type="match status" value="1"/>
</dbReference>
<dbReference type="GO" id="GO:0033863">
    <property type="term" value="F:ribose 1,5-bisphosphate phosphokinase activity"/>
    <property type="evidence" value="ECO:0007669"/>
    <property type="project" value="UniProtKB-EC"/>
</dbReference>
<dbReference type="PROSITE" id="PS50052">
    <property type="entry name" value="GUANYLATE_KINASE_2"/>
    <property type="match status" value="1"/>
</dbReference>
<dbReference type="EMBL" id="CAJHOE010000008">
    <property type="protein sequence ID" value="CAD7289338.1"/>
    <property type="molecule type" value="Genomic_DNA"/>
</dbReference>
<keyword evidence="4" id="KW-1185">Reference proteome</keyword>
<name>A0ABM8Q955_9BACT</name>
<evidence type="ECO:0000313" key="3">
    <source>
        <dbReference type="EMBL" id="CAD7289338.1"/>
    </source>
</evidence>
<dbReference type="InterPro" id="IPR008145">
    <property type="entry name" value="GK/Ca_channel_bsu"/>
</dbReference>
<keyword evidence="1 3" id="KW-0808">Transferase</keyword>
<dbReference type="InterPro" id="IPR008144">
    <property type="entry name" value="Guanylate_kin-like_dom"/>
</dbReference>
<evidence type="ECO:0000256" key="1">
    <source>
        <dbReference type="ARBA" id="ARBA00022679"/>
    </source>
</evidence>
<dbReference type="PANTHER" id="PTHR23117">
    <property type="entry name" value="GUANYLATE KINASE-RELATED"/>
    <property type="match status" value="1"/>
</dbReference>
<dbReference type="Gene3D" id="3.40.50.300">
    <property type="entry name" value="P-loop containing nucleotide triphosphate hydrolases"/>
    <property type="match status" value="1"/>
</dbReference>
<organism evidence="3 4">
    <name type="scientific">Campylobacter suis</name>
    <dbReference type="NCBI Taxonomy" id="2790657"/>
    <lineage>
        <taxon>Bacteria</taxon>
        <taxon>Pseudomonadati</taxon>
        <taxon>Campylobacterota</taxon>
        <taxon>Epsilonproteobacteria</taxon>
        <taxon>Campylobacterales</taxon>
        <taxon>Campylobacteraceae</taxon>
        <taxon>Campylobacter</taxon>
    </lineage>
</organism>
<comment type="caution">
    <text evidence="3">The sequence shown here is derived from an EMBL/GenBank/DDBJ whole genome shotgun (WGS) entry which is preliminary data.</text>
</comment>
<evidence type="ECO:0000313" key="4">
    <source>
        <dbReference type="Proteomes" id="UP000789359"/>
    </source>
</evidence>
<dbReference type="RefSeq" id="WP_230057500.1">
    <property type="nucleotide sequence ID" value="NZ_CAJHOE010000008.1"/>
</dbReference>
<feature type="domain" description="Guanylate kinase-like" evidence="2">
    <location>
        <begin position="1"/>
        <end position="171"/>
    </location>
</feature>
<dbReference type="InterPro" id="IPR027417">
    <property type="entry name" value="P-loop_NTPase"/>
</dbReference>
<gene>
    <name evidence="3" type="primary">phnN</name>
    <name evidence="3" type="ORF">LMG8286_01768</name>
</gene>
<reference evidence="3 4" key="1">
    <citation type="submission" date="2020-11" db="EMBL/GenBank/DDBJ databases">
        <authorList>
            <person name="Peeters C."/>
        </authorList>
    </citation>
    <scope>NUCLEOTIDE SEQUENCE [LARGE SCALE GENOMIC DNA]</scope>
    <source>
        <strain evidence="3 4">LMG 8286</strain>
    </source>
</reference>
<accession>A0ABM8Q955</accession>
<dbReference type="SMART" id="SM00072">
    <property type="entry name" value="GuKc"/>
    <property type="match status" value="1"/>
</dbReference>
<protein>
    <submittedName>
        <fullName evidence="3">Ribose 1,5-bisphosphate phosphokinase PhnN</fullName>
        <ecNumber evidence="3">2.7.4.23</ecNumber>
    </submittedName>
</protein>
<sequence>MKIILIVGASGVGKDSLIKGAKVLLSGYDDISFTRRYITRKPDKNEDNIFATHEEMKELIRANFFISHWSAHENIYAIAQSFLVQNTNIISVSRGAIKDFEDRFENVFTIHIKASDEVLLERLLGRGRESKEQIISRIKRSKKEVVAKRIIEFENVGNLNENIIKFTEILKAIHAA</sequence>
<evidence type="ECO:0000259" key="2">
    <source>
        <dbReference type="PROSITE" id="PS50052"/>
    </source>
</evidence>
<dbReference type="EC" id="2.7.4.23" evidence="3"/>
<proteinExistence type="predicted"/>
<dbReference type="Proteomes" id="UP000789359">
    <property type="component" value="Unassembled WGS sequence"/>
</dbReference>